<feature type="signal peptide" evidence="4">
    <location>
        <begin position="1"/>
        <end position="17"/>
    </location>
</feature>
<comment type="caution">
    <text evidence="6">The sequence shown here is derived from an EMBL/GenBank/DDBJ whole genome shotgun (WGS) entry which is preliminary data.</text>
</comment>
<feature type="chain" id="PRO_5035778036" description="RING-type domain-containing protein" evidence="4">
    <location>
        <begin position="18"/>
        <end position="105"/>
    </location>
</feature>
<evidence type="ECO:0000256" key="2">
    <source>
        <dbReference type="ARBA" id="ARBA00022833"/>
    </source>
</evidence>
<organism evidence="6 7">
    <name type="scientific">Candidula unifasciata</name>
    <dbReference type="NCBI Taxonomy" id="100452"/>
    <lineage>
        <taxon>Eukaryota</taxon>
        <taxon>Metazoa</taxon>
        <taxon>Spiralia</taxon>
        <taxon>Lophotrochozoa</taxon>
        <taxon>Mollusca</taxon>
        <taxon>Gastropoda</taxon>
        <taxon>Heterobranchia</taxon>
        <taxon>Euthyneura</taxon>
        <taxon>Panpulmonata</taxon>
        <taxon>Eupulmonata</taxon>
        <taxon>Stylommatophora</taxon>
        <taxon>Helicina</taxon>
        <taxon>Helicoidea</taxon>
        <taxon>Geomitridae</taxon>
        <taxon>Candidula</taxon>
    </lineage>
</organism>
<keyword evidence="1 3" id="KW-0863">Zinc-finger</keyword>
<dbReference type="InterPro" id="IPR001841">
    <property type="entry name" value="Znf_RING"/>
</dbReference>
<keyword evidence="4" id="KW-0732">Signal</keyword>
<keyword evidence="7" id="KW-1185">Reference proteome</keyword>
<dbReference type="AlphaFoldDB" id="A0A8S3ZV81"/>
<dbReference type="SMART" id="SM00184">
    <property type="entry name" value="RING"/>
    <property type="match status" value="1"/>
</dbReference>
<evidence type="ECO:0000256" key="3">
    <source>
        <dbReference type="PROSITE-ProRule" id="PRU00175"/>
    </source>
</evidence>
<feature type="domain" description="RING-type" evidence="5">
    <location>
        <begin position="55"/>
        <end position="95"/>
    </location>
</feature>
<dbReference type="Gene3D" id="3.30.40.10">
    <property type="entry name" value="Zinc/RING finger domain, C3HC4 (zinc finger)"/>
    <property type="match status" value="1"/>
</dbReference>
<dbReference type="InterPro" id="IPR013083">
    <property type="entry name" value="Znf_RING/FYVE/PHD"/>
</dbReference>
<dbReference type="EMBL" id="CAJHNH020004891">
    <property type="protein sequence ID" value="CAG5131860.1"/>
    <property type="molecule type" value="Genomic_DNA"/>
</dbReference>
<dbReference type="PROSITE" id="PS50089">
    <property type="entry name" value="ZF_RING_2"/>
    <property type="match status" value="1"/>
</dbReference>
<reference evidence="6" key="1">
    <citation type="submission" date="2021-04" db="EMBL/GenBank/DDBJ databases">
        <authorList>
            <consortium name="Molecular Ecology Group"/>
        </authorList>
    </citation>
    <scope>NUCLEOTIDE SEQUENCE</scope>
</reference>
<dbReference type="Pfam" id="PF13920">
    <property type="entry name" value="zf-C3HC4_3"/>
    <property type="match status" value="1"/>
</dbReference>
<dbReference type="GO" id="GO:0008270">
    <property type="term" value="F:zinc ion binding"/>
    <property type="evidence" value="ECO:0007669"/>
    <property type="project" value="UniProtKB-KW"/>
</dbReference>
<keyword evidence="2" id="KW-0862">Zinc</keyword>
<dbReference type="OrthoDB" id="66726at2759"/>
<evidence type="ECO:0000256" key="1">
    <source>
        <dbReference type="ARBA" id="ARBA00022771"/>
    </source>
</evidence>
<evidence type="ECO:0000256" key="4">
    <source>
        <dbReference type="SAM" id="SignalP"/>
    </source>
</evidence>
<evidence type="ECO:0000313" key="6">
    <source>
        <dbReference type="EMBL" id="CAG5131860.1"/>
    </source>
</evidence>
<sequence length="105" mass="11710">MLQTLLMLAVPTLFTLTAVLYTLSCTERPGRELLMNRRTGRKVTTNTPNSHIGECVVCFEETYMVLLYPCQHSTVCLRCVAEIIASGSGECPLCRSQIQGYSEVF</sequence>
<proteinExistence type="predicted"/>
<name>A0A8S3ZV81_9EUPU</name>
<dbReference type="Proteomes" id="UP000678393">
    <property type="component" value="Unassembled WGS sequence"/>
</dbReference>
<dbReference type="SUPFAM" id="SSF57850">
    <property type="entry name" value="RING/U-box"/>
    <property type="match status" value="1"/>
</dbReference>
<evidence type="ECO:0000313" key="7">
    <source>
        <dbReference type="Proteomes" id="UP000678393"/>
    </source>
</evidence>
<evidence type="ECO:0000259" key="5">
    <source>
        <dbReference type="PROSITE" id="PS50089"/>
    </source>
</evidence>
<accession>A0A8S3ZV81</accession>
<protein>
    <recommendedName>
        <fullName evidence="5">RING-type domain-containing protein</fullName>
    </recommendedName>
</protein>
<gene>
    <name evidence="6" type="ORF">CUNI_LOCUS17418</name>
</gene>
<dbReference type="PANTHER" id="PTHR22696">
    <property type="entry name" value="E3 UBIQUITIN-PROTEIN LIGASE RNF26"/>
    <property type="match status" value="1"/>
</dbReference>
<keyword evidence="1 3" id="KW-0479">Metal-binding</keyword>